<dbReference type="InterPro" id="IPR022742">
    <property type="entry name" value="Hydrolase_4"/>
</dbReference>
<dbReference type="GO" id="GO:0004622">
    <property type="term" value="F:phosphatidylcholine lysophospholipase activity"/>
    <property type="evidence" value="ECO:0007669"/>
    <property type="project" value="UniProtKB-EC"/>
</dbReference>
<dbReference type="SUPFAM" id="SSF53474">
    <property type="entry name" value="alpha/beta-Hydrolases"/>
    <property type="match status" value="1"/>
</dbReference>
<dbReference type="EMBL" id="AAKL01000072">
    <property type="protein sequence ID" value="EAP70976.1"/>
    <property type="molecule type" value="Genomic_DNA"/>
</dbReference>
<evidence type="ECO:0000313" key="3">
    <source>
        <dbReference type="EMBL" id="EAP70976.1"/>
    </source>
</evidence>
<dbReference type="AlphaFoldDB" id="A0AB33VAC8"/>
<comment type="caution">
    <text evidence="3">The sequence shown here is derived from an EMBL/GenBank/DDBJ whole genome shotgun (WGS) entry which is preliminary data.</text>
</comment>
<feature type="compositionally biased region" description="Basic residues" evidence="1">
    <location>
        <begin position="1"/>
        <end position="11"/>
    </location>
</feature>
<keyword evidence="3" id="KW-0378">Hydrolase</keyword>
<reference evidence="3 4" key="1">
    <citation type="journal article" date="2006" name="Mol. Plant Microbe Interact.">
        <title>Identification of open reading frames unique to a select agent: Ralstonia solanacearum race 3 biovar 2.</title>
        <authorList>
            <person name="Gabriel D.W."/>
            <person name="Allen C."/>
            <person name="Schell M."/>
            <person name="Denny T.P."/>
            <person name="Greenberg J.T."/>
            <person name="Duan Y.P."/>
            <person name="Flores-Cruz Z."/>
            <person name="Huang Q."/>
            <person name="Clifford J.M."/>
            <person name="Presting G."/>
            <person name="Gonzalez E.T."/>
            <person name="Reddy J."/>
            <person name="Elphinstone J."/>
            <person name="Swanson J."/>
            <person name="Yao J."/>
            <person name="Mulholland V."/>
            <person name="Liu L."/>
            <person name="Farmerie W."/>
            <person name="Patnaikuni M."/>
            <person name="Balogh B."/>
            <person name="Norman D."/>
            <person name="Alvarez A."/>
            <person name="Castillo J.A."/>
            <person name="Jones J."/>
            <person name="Saddler G."/>
            <person name="Walunas T."/>
            <person name="Zhukov A."/>
            <person name="Mikhailova N."/>
        </authorList>
    </citation>
    <scope>NUCLEOTIDE SEQUENCE [LARGE SCALE GENOMIC DNA]</scope>
    <source>
        <strain evidence="3 4">UW551</strain>
    </source>
</reference>
<accession>A0AB33VAC8</accession>
<dbReference type="InterPro" id="IPR051044">
    <property type="entry name" value="MAG_DAG_Lipase"/>
</dbReference>
<dbReference type="Pfam" id="PF12146">
    <property type="entry name" value="Hydrolase_4"/>
    <property type="match status" value="1"/>
</dbReference>
<evidence type="ECO:0000313" key="4">
    <source>
        <dbReference type="Proteomes" id="UP000005933"/>
    </source>
</evidence>
<dbReference type="Gene3D" id="3.40.50.1820">
    <property type="entry name" value="alpha/beta hydrolase"/>
    <property type="match status" value="1"/>
</dbReference>
<feature type="domain" description="Serine aminopeptidase S33" evidence="2">
    <location>
        <begin position="132"/>
        <end position="364"/>
    </location>
</feature>
<dbReference type="PANTHER" id="PTHR11614">
    <property type="entry name" value="PHOSPHOLIPASE-RELATED"/>
    <property type="match status" value="1"/>
</dbReference>
<feature type="compositionally biased region" description="Basic residues" evidence="1">
    <location>
        <begin position="21"/>
        <end position="33"/>
    </location>
</feature>
<name>A0AB33VAC8_RALSU</name>
<feature type="region of interest" description="Disordered" evidence="1">
    <location>
        <begin position="1"/>
        <end position="58"/>
    </location>
</feature>
<sequence length="382" mass="41804">MARPRTRQRRREGRDAAPCGRSRRAHPRAAGHARHADDARRRLSRRRPPRLPDPRGRGRGRIALLRCCAARSGTPRLTLAARGVYATIRQPNEETPVTQAPAVVDALETRQRMKDGTELFVRTWLPAPGAGAPRGTVILVHGMAEHSGRYPHVAKVLCELGLRVRTFDLRGHGRSGGPRMALDAPDNYLTDLAEILDAAVAEWNELPFVLGHSMGGLIVARFTTARIRPVRGVLLSSPALRLKLPPGANVVRGLLSAVAPKLPVPNPVDPSRLSRDPSVGAAYRVDPLVQKTISASVLEFMLNAITQAQRDAPRLEAPMLLMAGGADTIVDPSGSRDFCANAPEDLRTLAWFETAYHEIFNETEPTRGEVFGTLREWLAGRI</sequence>
<dbReference type="InterPro" id="IPR029058">
    <property type="entry name" value="AB_hydrolase_fold"/>
</dbReference>
<dbReference type="Proteomes" id="UP000005933">
    <property type="component" value="Unassembled WGS sequence"/>
</dbReference>
<proteinExistence type="predicted"/>
<dbReference type="EC" id="3.1.1.5" evidence="3"/>
<evidence type="ECO:0000256" key="1">
    <source>
        <dbReference type="SAM" id="MobiDB-lite"/>
    </source>
</evidence>
<evidence type="ECO:0000259" key="2">
    <source>
        <dbReference type="Pfam" id="PF12146"/>
    </source>
</evidence>
<organism evidence="3 4">
    <name type="scientific">Ralstonia solanacearum (strain UW551)</name>
    <dbReference type="NCBI Taxonomy" id="342110"/>
    <lineage>
        <taxon>Bacteria</taxon>
        <taxon>Pseudomonadati</taxon>
        <taxon>Pseudomonadota</taxon>
        <taxon>Betaproteobacteria</taxon>
        <taxon>Burkholderiales</taxon>
        <taxon>Burkholderiaceae</taxon>
        <taxon>Ralstonia</taxon>
        <taxon>Ralstonia solanacearum species complex</taxon>
    </lineage>
</organism>
<protein>
    <submittedName>
        <fullName evidence="3">Lysophospholipase L2</fullName>
        <ecNumber evidence="3">3.1.1.5</ecNumber>
    </submittedName>
</protein>
<gene>
    <name evidence="3" type="ORF">RRSL_00799</name>
</gene>